<proteinExistence type="predicted"/>
<evidence type="ECO:0000313" key="2">
    <source>
        <dbReference type="EMBL" id="QHT37915.1"/>
    </source>
</evidence>
<keyword evidence="1" id="KW-0812">Transmembrane</keyword>
<dbReference type="EMBL" id="MN738822">
    <property type="protein sequence ID" value="QHT37915.1"/>
    <property type="molecule type" value="Genomic_DNA"/>
</dbReference>
<accession>A0A6C0FFS3</accession>
<protein>
    <submittedName>
        <fullName evidence="2">Uncharacterized protein</fullName>
    </submittedName>
</protein>
<name>A0A6C0FFS3_9ZZZZ</name>
<keyword evidence="1" id="KW-1133">Transmembrane helix</keyword>
<evidence type="ECO:0000256" key="1">
    <source>
        <dbReference type="SAM" id="Phobius"/>
    </source>
</evidence>
<sequence>MYKIFLHVSCITVLEICFFFYYIGPLETDIFYSYIKRIIDGPLDKLDETLGKWNVDRRQFIKMIYSQSEDSDFEKTLEKESVDGKNRREEENEKLFKTTIEYWSLILAFSVFLFICEFLICYCIIRKRGKNVLPVNQNEEDNNSDILENEMILTSYRKTSLDEQEIESQLEKGKKKKYLFLCIKTTGHYVIFGVSIITFQYLFFQYVVFEYKPLSIDEIKYYVYNYLLTT</sequence>
<feature type="transmembrane region" description="Helical" evidence="1">
    <location>
        <begin position="102"/>
        <end position="125"/>
    </location>
</feature>
<feature type="transmembrane region" description="Helical" evidence="1">
    <location>
        <begin position="178"/>
        <end position="204"/>
    </location>
</feature>
<dbReference type="AlphaFoldDB" id="A0A6C0FFS3"/>
<feature type="transmembrane region" description="Helical" evidence="1">
    <location>
        <begin position="5"/>
        <end position="24"/>
    </location>
</feature>
<keyword evidence="1" id="KW-0472">Membrane</keyword>
<organism evidence="2">
    <name type="scientific">viral metagenome</name>
    <dbReference type="NCBI Taxonomy" id="1070528"/>
    <lineage>
        <taxon>unclassified sequences</taxon>
        <taxon>metagenomes</taxon>
        <taxon>organismal metagenomes</taxon>
    </lineage>
</organism>
<reference evidence="2" key="1">
    <citation type="journal article" date="2020" name="Nature">
        <title>Giant virus diversity and host interactions through global metagenomics.</title>
        <authorList>
            <person name="Schulz F."/>
            <person name="Roux S."/>
            <person name="Paez-Espino D."/>
            <person name="Jungbluth S."/>
            <person name="Walsh D.A."/>
            <person name="Denef V.J."/>
            <person name="McMahon K.D."/>
            <person name="Konstantinidis K.T."/>
            <person name="Eloe-Fadrosh E.A."/>
            <person name="Kyrpides N.C."/>
            <person name="Woyke T."/>
        </authorList>
    </citation>
    <scope>NUCLEOTIDE SEQUENCE</scope>
    <source>
        <strain evidence="2">GVMAG-S-ERX556049-19</strain>
    </source>
</reference>